<feature type="transmembrane region" description="Helical" evidence="11">
    <location>
        <begin position="21"/>
        <end position="46"/>
    </location>
</feature>
<name>A0A9E6MP65_9ACTN</name>
<gene>
    <name evidence="15" type="primary">ftsX</name>
    <name evidence="14" type="ORF">GMI68_06875</name>
    <name evidence="15" type="ORF">J7S26_05165</name>
</gene>
<keyword evidence="7 11" id="KW-1133">Transmembrane helix</keyword>
<keyword evidence="4 10" id="KW-1003">Cell membrane</keyword>
<dbReference type="Proteomes" id="UP000636394">
    <property type="component" value="Unassembled WGS sequence"/>
</dbReference>
<dbReference type="KEGG" id="ebz:J7S26_05165"/>
<comment type="subcellular location">
    <subcellularLocation>
        <location evidence="1">Cell membrane</location>
        <topology evidence="1">Multi-pass membrane protein</topology>
    </subcellularLocation>
</comment>
<reference evidence="15" key="2">
    <citation type="submission" date="2021-04" db="EMBL/GenBank/DDBJ databases">
        <title>Novel species in family Eggerthellaceae.</title>
        <authorList>
            <person name="Zhang G."/>
        </authorList>
    </citation>
    <scope>NUCLEOTIDE SEQUENCE</scope>
    <source>
        <strain evidence="15">Zg-886</strain>
    </source>
</reference>
<dbReference type="InterPro" id="IPR040690">
    <property type="entry name" value="FtsX_ECD"/>
</dbReference>
<evidence type="ECO:0000313" key="14">
    <source>
        <dbReference type="EMBL" id="NHM14486.1"/>
    </source>
</evidence>
<evidence type="ECO:0000313" key="17">
    <source>
        <dbReference type="Proteomes" id="UP000671910"/>
    </source>
</evidence>
<evidence type="ECO:0000259" key="13">
    <source>
        <dbReference type="Pfam" id="PF18075"/>
    </source>
</evidence>
<evidence type="ECO:0000256" key="10">
    <source>
        <dbReference type="PIRNR" id="PIRNR003097"/>
    </source>
</evidence>
<evidence type="ECO:0000256" key="11">
    <source>
        <dbReference type="SAM" id="Phobius"/>
    </source>
</evidence>
<keyword evidence="6 11" id="KW-0812">Transmembrane</keyword>
<organism evidence="15 17">
    <name type="scientific">Xiamenia xianingshaonis</name>
    <dbReference type="NCBI Taxonomy" id="2682776"/>
    <lineage>
        <taxon>Bacteria</taxon>
        <taxon>Bacillati</taxon>
        <taxon>Actinomycetota</taxon>
        <taxon>Coriobacteriia</taxon>
        <taxon>Eggerthellales</taxon>
        <taxon>Eggerthellaceae</taxon>
        <taxon>Xiamenia</taxon>
    </lineage>
</organism>
<protein>
    <recommendedName>
        <fullName evidence="3 10">Cell division protein FtsX</fullName>
    </recommendedName>
</protein>
<keyword evidence="5 10" id="KW-0132">Cell division</keyword>
<evidence type="ECO:0000256" key="8">
    <source>
        <dbReference type="ARBA" id="ARBA00023136"/>
    </source>
</evidence>
<dbReference type="AlphaFoldDB" id="A0A9E6MP65"/>
<dbReference type="GO" id="GO:0051301">
    <property type="term" value="P:cell division"/>
    <property type="evidence" value="ECO:0007669"/>
    <property type="project" value="UniProtKB-KW"/>
</dbReference>
<accession>A0A9E6MP65</accession>
<proteinExistence type="inferred from homology"/>
<dbReference type="InterPro" id="IPR058204">
    <property type="entry name" value="FtsX_firmicutes-type"/>
</dbReference>
<comment type="similarity">
    <text evidence="2 10">Belongs to the ABC-4 integral membrane protein family. FtsX subfamily.</text>
</comment>
<feature type="domain" description="ABC3 transporter permease C-terminal" evidence="12">
    <location>
        <begin position="182"/>
        <end position="301"/>
    </location>
</feature>
<dbReference type="EMBL" id="CP072829">
    <property type="protein sequence ID" value="QTU83778.1"/>
    <property type="molecule type" value="Genomic_DNA"/>
</dbReference>
<keyword evidence="9 10" id="KW-0131">Cell cycle</keyword>
<dbReference type="Gene3D" id="3.30.70.3040">
    <property type="match status" value="1"/>
</dbReference>
<evidence type="ECO:0000256" key="6">
    <source>
        <dbReference type="ARBA" id="ARBA00022692"/>
    </source>
</evidence>
<dbReference type="PANTHER" id="PTHR47755:SF1">
    <property type="entry name" value="CELL DIVISION PROTEIN FTSX"/>
    <property type="match status" value="1"/>
</dbReference>
<dbReference type="EMBL" id="WPCR01000008">
    <property type="protein sequence ID" value="NHM14486.1"/>
    <property type="molecule type" value="Genomic_DNA"/>
</dbReference>
<feature type="domain" description="FtsX extracellular" evidence="13">
    <location>
        <begin position="57"/>
        <end position="143"/>
    </location>
</feature>
<dbReference type="RefSeq" id="WP_166339779.1">
    <property type="nucleotide sequence ID" value="NZ_CP072829.1"/>
</dbReference>
<feature type="transmembrane region" description="Helical" evidence="11">
    <location>
        <begin position="274"/>
        <end position="296"/>
    </location>
</feature>
<evidence type="ECO:0000313" key="16">
    <source>
        <dbReference type="Proteomes" id="UP000636394"/>
    </source>
</evidence>
<evidence type="ECO:0000256" key="4">
    <source>
        <dbReference type="ARBA" id="ARBA00022475"/>
    </source>
</evidence>
<dbReference type="PIRSF" id="PIRSF003097">
    <property type="entry name" value="FtsX"/>
    <property type="match status" value="1"/>
</dbReference>
<evidence type="ECO:0000256" key="1">
    <source>
        <dbReference type="ARBA" id="ARBA00004651"/>
    </source>
</evidence>
<keyword evidence="8 10" id="KW-0472">Membrane</keyword>
<dbReference type="Proteomes" id="UP000671910">
    <property type="component" value="Chromosome"/>
</dbReference>
<feature type="transmembrane region" description="Helical" evidence="11">
    <location>
        <begin position="232"/>
        <end position="254"/>
    </location>
</feature>
<dbReference type="InterPro" id="IPR003838">
    <property type="entry name" value="ABC3_permease_C"/>
</dbReference>
<keyword evidence="16" id="KW-1185">Reference proteome</keyword>
<evidence type="ECO:0000256" key="3">
    <source>
        <dbReference type="ARBA" id="ARBA00021907"/>
    </source>
</evidence>
<dbReference type="PANTHER" id="PTHR47755">
    <property type="entry name" value="CELL DIVISION PROTEIN FTSX"/>
    <property type="match status" value="1"/>
</dbReference>
<evidence type="ECO:0000256" key="7">
    <source>
        <dbReference type="ARBA" id="ARBA00022989"/>
    </source>
</evidence>
<evidence type="ECO:0000259" key="12">
    <source>
        <dbReference type="Pfam" id="PF02687"/>
    </source>
</evidence>
<evidence type="ECO:0000313" key="15">
    <source>
        <dbReference type="EMBL" id="QTU83778.1"/>
    </source>
</evidence>
<dbReference type="InterPro" id="IPR004513">
    <property type="entry name" value="FtsX"/>
</dbReference>
<dbReference type="GO" id="GO:0005886">
    <property type="term" value="C:plasma membrane"/>
    <property type="evidence" value="ECO:0007669"/>
    <property type="project" value="UniProtKB-SubCell"/>
</dbReference>
<evidence type="ECO:0000256" key="9">
    <source>
        <dbReference type="ARBA" id="ARBA00023306"/>
    </source>
</evidence>
<dbReference type="Pfam" id="PF02687">
    <property type="entry name" value="FtsX"/>
    <property type="match status" value="1"/>
</dbReference>
<dbReference type="NCBIfam" id="NF038347">
    <property type="entry name" value="FtsX_Gpos"/>
    <property type="match status" value="1"/>
</dbReference>
<reference evidence="14 16" key="1">
    <citation type="submission" date="2019-11" db="EMBL/GenBank/DDBJ databases">
        <title>Eggerthellaceae novel genus isolated from the rectal contents of marmort.</title>
        <authorList>
            <person name="Zhang G."/>
        </authorList>
    </citation>
    <scope>NUCLEOTIDE SEQUENCE [LARGE SCALE GENOMIC DNA]</scope>
    <source>
        <strain evidence="16">zg-886</strain>
        <strain evidence="14">Zg-886</strain>
    </source>
</reference>
<evidence type="ECO:0000256" key="5">
    <source>
        <dbReference type="ARBA" id="ARBA00022618"/>
    </source>
</evidence>
<evidence type="ECO:0000256" key="2">
    <source>
        <dbReference type="ARBA" id="ARBA00007379"/>
    </source>
</evidence>
<dbReference type="Pfam" id="PF18075">
    <property type="entry name" value="FtsX_ECD"/>
    <property type="match status" value="1"/>
</dbReference>
<sequence>MSSFIYFLRESLRGFTRNLSTTLGSIVTIFLSLLIIGIFLIGGIIVDNVMSGVENEVSITAFISDDAAEEDVTSLQSYLESIPDVKTVTFVSKEQALENFRSTSNSDIIDTLDGQNPLPASFEIELSDPQLVTDVANNIAGNELFKKICDDPENPPESLKYGQQTVERLFTLVNYIRYIGIALIALLIFIALVFINNTIRLAILARRKEIAIMRLVGASNNFIRGPFLMEGALHALIGAALAIGVLEALHMFVLPVLQQQLLFLNFNIGAATFVYIYLILTGSGLVIGLIGSALAMRRYLKV</sequence>
<feature type="transmembrane region" description="Helical" evidence="11">
    <location>
        <begin position="175"/>
        <end position="199"/>
    </location>
</feature>